<dbReference type="EMBL" id="CAUOFW020002658">
    <property type="protein sequence ID" value="CAK9155246.1"/>
    <property type="molecule type" value="Genomic_DNA"/>
</dbReference>
<reference evidence="1 2" key="1">
    <citation type="submission" date="2024-02" db="EMBL/GenBank/DDBJ databases">
        <authorList>
            <person name="Vignale AGUSTIN F."/>
            <person name="Sosa J E."/>
            <person name="Modenutti C."/>
        </authorList>
    </citation>
    <scope>NUCLEOTIDE SEQUENCE [LARGE SCALE GENOMIC DNA]</scope>
</reference>
<organism evidence="1 2">
    <name type="scientific">Ilex paraguariensis</name>
    <name type="common">yerba mate</name>
    <dbReference type="NCBI Taxonomy" id="185542"/>
    <lineage>
        <taxon>Eukaryota</taxon>
        <taxon>Viridiplantae</taxon>
        <taxon>Streptophyta</taxon>
        <taxon>Embryophyta</taxon>
        <taxon>Tracheophyta</taxon>
        <taxon>Spermatophyta</taxon>
        <taxon>Magnoliopsida</taxon>
        <taxon>eudicotyledons</taxon>
        <taxon>Gunneridae</taxon>
        <taxon>Pentapetalae</taxon>
        <taxon>asterids</taxon>
        <taxon>campanulids</taxon>
        <taxon>Aquifoliales</taxon>
        <taxon>Aquifoliaceae</taxon>
        <taxon>Ilex</taxon>
    </lineage>
</organism>
<protein>
    <submittedName>
        <fullName evidence="1">Uncharacterized protein</fullName>
    </submittedName>
</protein>
<keyword evidence="2" id="KW-1185">Reference proteome</keyword>
<gene>
    <name evidence="1" type="ORF">ILEXP_LOCUS23640</name>
</gene>
<feature type="non-terminal residue" evidence="1">
    <location>
        <position position="103"/>
    </location>
</feature>
<feature type="non-terminal residue" evidence="1">
    <location>
        <position position="1"/>
    </location>
</feature>
<name>A0ABC8SGQ0_9AQUA</name>
<dbReference type="Proteomes" id="UP001642360">
    <property type="component" value="Unassembled WGS sequence"/>
</dbReference>
<dbReference type="AlphaFoldDB" id="A0ABC8SGQ0"/>
<proteinExistence type="predicted"/>
<comment type="caution">
    <text evidence="1">The sequence shown here is derived from an EMBL/GenBank/DDBJ whole genome shotgun (WGS) entry which is preliminary data.</text>
</comment>
<sequence length="103" mass="10597">GKGLQAEGSQSGECQAVARSQSVAASQAVPAGSQSVVTSEAVLGGSQAVVASQSLVGRSYFEQLQASTTGATSNTGNATKAFFIHNRREKLPFRKSQLKSSHV</sequence>
<evidence type="ECO:0000313" key="2">
    <source>
        <dbReference type="Proteomes" id="UP001642360"/>
    </source>
</evidence>
<accession>A0ABC8SGQ0</accession>
<evidence type="ECO:0000313" key="1">
    <source>
        <dbReference type="EMBL" id="CAK9155246.1"/>
    </source>
</evidence>